<evidence type="ECO:0000313" key="2">
    <source>
        <dbReference type="Proteomes" id="UP000732399"/>
    </source>
</evidence>
<dbReference type="RefSeq" id="WP_168135874.1">
    <property type="nucleotide sequence ID" value="NZ_JAAVJH010000015.1"/>
</dbReference>
<reference evidence="1 2" key="1">
    <citation type="submission" date="2020-03" db="EMBL/GenBank/DDBJ databases">
        <authorList>
            <person name="Wang L."/>
            <person name="He N."/>
            <person name="Li Y."/>
            <person name="Fang Y."/>
            <person name="Zhang F."/>
        </authorList>
    </citation>
    <scope>NUCLEOTIDE SEQUENCE [LARGE SCALE GENOMIC DNA]</scope>
    <source>
        <strain evidence="1 2">36D10-4-7</strain>
    </source>
</reference>
<evidence type="ECO:0000313" key="1">
    <source>
        <dbReference type="EMBL" id="NJR80321.1"/>
    </source>
</evidence>
<name>A0ABX1CU31_9SPHN</name>
<sequence length="205" mass="23220">MSVARLNRIVERAVPILFDQIEGGRVPVQSEASLQLHLGRIIMTVADLEMTSPRETFALELEKPLGGGGRGRLDVWFRLTTGDGREWRCAMELKFFKKASQAEPNNRHKTMLDIARLEKCGDVADTGFMLVATDHPHYVEWSGYSPDTADFDFRHGERYAAGTAMTYRTPGSKLPPITLRNDYEFVWTDATRSLRYMLLPVATHT</sequence>
<keyword evidence="2" id="KW-1185">Reference proteome</keyword>
<proteinExistence type="predicted"/>
<organism evidence="1 2">
    <name type="scientific">Sphingomonas corticis</name>
    <dbReference type="NCBI Taxonomy" id="2722791"/>
    <lineage>
        <taxon>Bacteria</taxon>
        <taxon>Pseudomonadati</taxon>
        <taxon>Pseudomonadota</taxon>
        <taxon>Alphaproteobacteria</taxon>
        <taxon>Sphingomonadales</taxon>
        <taxon>Sphingomonadaceae</taxon>
        <taxon>Sphingomonas</taxon>
    </lineage>
</organism>
<gene>
    <name evidence="1" type="ORF">HBH26_17205</name>
</gene>
<comment type="caution">
    <text evidence="1">The sequence shown here is derived from an EMBL/GenBank/DDBJ whole genome shotgun (WGS) entry which is preliminary data.</text>
</comment>
<dbReference type="EMBL" id="JAAVJH010000015">
    <property type="protein sequence ID" value="NJR80321.1"/>
    <property type="molecule type" value="Genomic_DNA"/>
</dbReference>
<accession>A0ABX1CU31</accession>
<protein>
    <submittedName>
        <fullName evidence="1">Uncharacterized protein</fullName>
    </submittedName>
</protein>
<dbReference type="Proteomes" id="UP000732399">
    <property type="component" value="Unassembled WGS sequence"/>
</dbReference>